<dbReference type="EMBL" id="MU251807">
    <property type="protein sequence ID" value="KAG9229157.1"/>
    <property type="molecule type" value="Genomic_DNA"/>
</dbReference>
<dbReference type="InterPro" id="IPR050600">
    <property type="entry name" value="SETD3_SETD6_MTase"/>
</dbReference>
<dbReference type="InterPro" id="IPR044429">
    <property type="entry name" value="SETD4_SET"/>
</dbReference>
<dbReference type="Gene3D" id="3.90.1410.10">
    <property type="entry name" value="set domain protein methyltransferase, domain 1"/>
    <property type="match status" value="1"/>
</dbReference>
<comment type="caution">
    <text evidence="2">The sequence shown here is derived from an EMBL/GenBank/DDBJ whole genome shotgun (WGS) entry which is preliminary data.</text>
</comment>
<dbReference type="CDD" id="cd19177">
    <property type="entry name" value="SET_SETD4"/>
    <property type="match status" value="1"/>
</dbReference>
<evidence type="ECO:0000313" key="3">
    <source>
        <dbReference type="Proteomes" id="UP000824998"/>
    </source>
</evidence>
<name>A0A9P7Y9K6_9HELO</name>
<protein>
    <recommendedName>
        <fullName evidence="1">SET domain-containing protein</fullName>
    </recommendedName>
</protein>
<dbReference type="InterPro" id="IPR046341">
    <property type="entry name" value="SET_dom_sf"/>
</dbReference>
<dbReference type="Proteomes" id="UP000824998">
    <property type="component" value="Unassembled WGS sequence"/>
</dbReference>
<evidence type="ECO:0000259" key="1">
    <source>
        <dbReference type="PROSITE" id="PS50280"/>
    </source>
</evidence>
<organism evidence="2 3">
    <name type="scientific">Amylocarpus encephaloides</name>
    <dbReference type="NCBI Taxonomy" id="45428"/>
    <lineage>
        <taxon>Eukaryota</taxon>
        <taxon>Fungi</taxon>
        <taxon>Dikarya</taxon>
        <taxon>Ascomycota</taxon>
        <taxon>Pezizomycotina</taxon>
        <taxon>Leotiomycetes</taxon>
        <taxon>Helotiales</taxon>
        <taxon>Helotiales incertae sedis</taxon>
        <taxon>Amylocarpus</taxon>
    </lineage>
</organism>
<dbReference type="PANTHER" id="PTHR13271:SF137">
    <property type="entry name" value="SET DOMAIN-CONTAINING PROTEIN"/>
    <property type="match status" value="1"/>
</dbReference>
<dbReference type="PANTHER" id="PTHR13271">
    <property type="entry name" value="UNCHARACTERIZED PUTATIVE METHYLTRANSFERASE"/>
    <property type="match status" value="1"/>
</dbReference>
<accession>A0A9P7Y9K6</accession>
<reference evidence="2" key="1">
    <citation type="journal article" date="2021" name="IMA Fungus">
        <title>Genomic characterization of three marine fungi, including Emericellopsis atlantica sp. nov. with signatures of a generalist lifestyle and marine biomass degradation.</title>
        <authorList>
            <person name="Hagestad O.C."/>
            <person name="Hou L."/>
            <person name="Andersen J.H."/>
            <person name="Hansen E.H."/>
            <person name="Altermark B."/>
            <person name="Li C."/>
            <person name="Kuhnert E."/>
            <person name="Cox R.J."/>
            <person name="Crous P.W."/>
            <person name="Spatafora J.W."/>
            <person name="Lail K."/>
            <person name="Amirebrahimi M."/>
            <person name="Lipzen A."/>
            <person name="Pangilinan J."/>
            <person name="Andreopoulos W."/>
            <person name="Hayes R.D."/>
            <person name="Ng V."/>
            <person name="Grigoriev I.V."/>
            <person name="Jackson S.A."/>
            <person name="Sutton T.D.S."/>
            <person name="Dobson A.D.W."/>
            <person name="Rama T."/>
        </authorList>
    </citation>
    <scope>NUCLEOTIDE SEQUENCE</scope>
    <source>
        <strain evidence="2">TRa018bII</strain>
    </source>
</reference>
<sequence length="372" mass="42177">MDAHERFTEWSKAQGVEINAIAPHRFPGRGLGIVAKKGFKKGETLLKVPISALRTINTVPTPISESIGSITTHGLLAAELCLDTSSDREPWNAVLPTMEFFLQSIPFMWDSKLQSHLPDVAKTLLSQQKTKMAVDWAAVSEAFPEVAYDDYVHRWLIVNTRTFYYLDPKIKKKPARDDCMALNPFADYFNHAATGCGVSFSSQGYTVTASQPIKAGSEIYISYGTHSNDFLLTEYGFLMTSNKWDEIPLDAYILPLLSTKQKGRLEEDGFLGKYVLDKETVCYRTQVALRMVCLPLRRWERFVEGMDDEESDQEVVDECLVKVLREYRRDAAEKVKKIQGLKSGISSQRKTLSERWKQIGALLDIHIDTIEF</sequence>
<dbReference type="InterPro" id="IPR001214">
    <property type="entry name" value="SET_dom"/>
</dbReference>
<dbReference type="GO" id="GO:0016279">
    <property type="term" value="F:protein-lysine N-methyltransferase activity"/>
    <property type="evidence" value="ECO:0007669"/>
    <property type="project" value="InterPro"/>
</dbReference>
<dbReference type="OrthoDB" id="341421at2759"/>
<feature type="domain" description="SET" evidence="1">
    <location>
        <begin position="14"/>
        <end position="224"/>
    </location>
</feature>
<proteinExistence type="predicted"/>
<dbReference type="AlphaFoldDB" id="A0A9P7Y9K6"/>
<dbReference type="SUPFAM" id="SSF82199">
    <property type="entry name" value="SET domain"/>
    <property type="match status" value="1"/>
</dbReference>
<dbReference type="Pfam" id="PF00856">
    <property type="entry name" value="SET"/>
    <property type="match status" value="1"/>
</dbReference>
<dbReference type="PROSITE" id="PS50280">
    <property type="entry name" value="SET"/>
    <property type="match status" value="1"/>
</dbReference>
<keyword evidence="3" id="KW-1185">Reference proteome</keyword>
<evidence type="ECO:0000313" key="2">
    <source>
        <dbReference type="EMBL" id="KAG9229157.1"/>
    </source>
</evidence>
<gene>
    <name evidence="2" type="ORF">BJ875DRAFT_387950</name>
</gene>